<keyword evidence="1" id="KW-0472">Membrane</keyword>
<feature type="transmembrane region" description="Helical" evidence="1">
    <location>
        <begin position="238"/>
        <end position="261"/>
    </location>
</feature>
<sequence>MPTELVYRSIHTAFRLNRFIWKTPLGWNHILKRYTFDKGGPSKFKWWYIVIVFSFLCVNGAGNVFVIYSHLFRNRYQMTAHHIIQYIIITFAGLLAAGTGLVILVRGDDVVAIVNAALDLYNEFRKMEDKTLVNSKDNSKTNLLQKSIRIGQPRQLAKTKEGNLDKAGLLCLTVFTTSIILAHIMAPIVVLMDYDAMNFILRDIWDALGIWNNVVVRVLSFCFRTANMYIFYMEVQRILPFIIFILAIAGQMGLKSLCIVLRHAENARLGRTTLTIAWITRYKGIQVLVKVHEVPLAVQTFVLMALGLCLSASMNFASIRFLDYGLNPLFYIRFPFYAIIILLIIIALLPLAIRANTTSGQIITYWKNRVRAQGEHRLIRTTLRALRPVKVYAGVNGTNLFGVDKPVLGTYLSSIIDWTITLLITLPRDQLQLNLGKLK</sequence>
<evidence type="ECO:0000313" key="3">
    <source>
        <dbReference type="Proteomes" id="UP000198287"/>
    </source>
</evidence>
<comment type="caution">
    <text evidence="2">The sequence shown here is derived from an EMBL/GenBank/DDBJ whole genome shotgun (WGS) entry which is preliminary data.</text>
</comment>
<dbReference type="AlphaFoldDB" id="A0A226D7C8"/>
<dbReference type="Proteomes" id="UP000198287">
    <property type="component" value="Unassembled WGS sequence"/>
</dbReference>
<feature type="transmembrane region" description="Helical" evidence="1">
    <location>
        <begin position="83"/>
        <end position="105"/>
    </location>
</feature>
<feature type="transmembrane region" description="Helical" evidence="1">
    <location>
        <begin position="46"/>
        <end position="71"/>
    </location>
</feature>
<evidence type="ECO:0000313" key="2">
    <source>
        <dbReference type="EMBL" id="OXA40778.1"/>
    </source>
</evidence>
<reference evidence="2 3" key="1">
    <citation type="submission" date="2015-12" db="EMBL/GenBank/DDBJ databases">
        <title>The genome of Folsomia candida.</title>
        <authorList>
            <person name="Faddeeva A."/>
            <person name="Derks M.F."/>
            <person name="Anvar Y."/>
            <person name="Smit S."/>
            <person name="Van Straalen N."/>
            <person name="Roelofs D."/>
        </authorList>
    </citation>
    <scope>NUCLEOTIDE SEQUENCE [LARGE SCALE GENOMIC DNA]</scope>
    <source>
        <strain evidence="2 3">VU population</strain>
        <tissue evidence="2">Whole body</tissue>
    </source>
</reference>
<keyword evidence="1" id="KW-0812">Transmembrane</keyword>
<gene>
    <name evidence="2" type="ORF">Fcan01_24488</name>
</gene>
<proteinExistence type="predicted"/>
<feature type="transmembrane region" description="Helical" evidence="1">
    <location>
        <begin position="334"/>
        <end position="353"/>
    </location>
</feature>
<accession>A0A226D7C8</accession>
<evidence type="ECO:0008006" key="4">
    <source>
        <dbReference type="Google" id="ProtNLM"/>
    </source>
</evidence>
<protein>
    <recommendedName>
        <fullName evidence="4">Gustatory receptor</fullName>
    </recommendedName>
</protein>
<evidence type="ECO:0000256" key="1">
    <source>
        <dbReference type="SAM" id="Phobius"/>
    </source>
</evidence>
<name>A0A226D7C8_FOLCA</name>
<keyword evidence="1" id="KW-1133">Transmembrane helix</keyword>
<dbReference type="EMBL" id="LNIX01000032">
    <property type="protein sequence ID" value="OXA40778.1"/>
    <property type="molecule type" value="Genomic_DNA"/>
</dbReference>
<organism evidence="2 3">
    <name type="scientific">Folsomia candida</name>
    <name type="common">Springtail</name>
    <dbReference type="NCBI Taxonomy" id="158441"/>
    <lineage>
        <taxon>Eukaryota</taxon>
        <taxon>Metazoa</taxon>
        <taxon>Ecdysozoa</taxon>
        <taxon>Arthropoda</taxon>
        <taxon>Hexapoda</taxon>
        <taxon>Collembola</taxon>
        <taxon>Entomobryomorpha</taxon>
        <taxon>Isotomoidea</taxon>
        <taxon>Isotomidae</taxon>
        <taxon>Proisotominae</taxon>
        <taxon>Folsomia</taxon>
    </lineage>
</organism>
<feature type="transmembrane region" description="Helical" evidence="1">
    <location>
        <begin position="167"/>
        <end position="194"/>
    </location>
</feature>
<keyword evidence="3" id="KW-1185">Reference proteome</keyword>
<feature type="transmembrane region" description="Helical" evidence="1">
    <location>
        <begin position="300"/>
        <end position="322"/>
    </location>
</feature>